<proteinExistence type="predicted"/>
<feature type="non-terminal residue" evidence="1">
    <location>
        <position position="1"/>
    </location>
</feature>
<organism evidence="1 2">
    <name type="scientific">Nibea albiflora</name>
    <name type="common">Yellow drum</name>
    <name type="synonym">Corvina albiflora</name>
    <dbReference type="NCBI Taxonomy" id="240163"/>
    <lineage>
        <taxon>Eukaryota</taxon>
        <taxon>Metazoa</taxon>
        <taxon>Chordata</taxon>
        <taxon>Craniata</taxon>
        <taxon>Vertebrata</taxon>
        <taxon>Euteleostomi</taxon>
        <taxon>Actinopterygii</taxon>
        <taxon>Neopterygii</taxon>
        <taxon>Teleostei</taxon>
        <taxon>Neoteleostei</taxon>
        <taxon>Acanthomorphata</taxon>
        <taxon>Eupercaria</taxon>
        <taxon>Sciaenidae</taxon>
        <taxon>Nibea</taxon>
    </lineage>
</organism>
<evidence type="ECO:0000313" key="2">
    <source>
        <dbReference type="Proteomes" id="UP000805704"/>
    </source>
</evidence>
<dbReference type="Proteomes" id="UP000805704">
    <property type="component" value="Chromosome 4"/>
</dbReference>
<protein>
    <submittedName>
        <fullName evidence="1">Hydroxylysine kinase</fullName>
    </submittedName>
</protein>
<keyword evidence="2" id="KW-1185">Reference proteome</keyword>
<name>A0ACB7ELU8_NIBAL</name>
<accession>A0ACB7ELU8</accession>
<evidence type="ECO:0000313" key="1">
    <source>
        <dbReference type="EMBL" id="KAG8003085.1"/>
    </source>
</evidence>
<reference evidence="1" key="1">
    <citation type="submission" date="2020-04" db="EMBL/GenBank/DDBJ databases">
        <title>A chromosome-scale assembly and high-density genetic map of the yellow drum (Nibea albiflora) genome.</title>
        <authorList>
            <person name="Xu D."/>
            <person name="Zhang W."/>
            <person name="Chen R."/>
            <person name="Tan P."/>
            <person name="Wang L."/>
            <person name="Song H."/>
            <person name="Tian L."/>
            <person name="Zhu Q."/>
            <person name="Wang B."/>
        </authorList>
    </citation>
    <scope>NUCLEOTIDE SEQUENCE</scope>
    <source>
        <strain evidence="1">ZJHYS-2018</strain>
    </source>
</reference>
<dbReference type="EMBL" id="CM024792">
    <property type="protein sequence ID" value="KAG8003085.1"/>
    <property type="molecule type" value="Genomic_DNA"/>
</dbReference>
<gene>
    <name evidence="1" type="primary">HYKK.2</name>
    <name evidence="1" type="ORF">GBF38_007434</name>
</gene>
<keyword evidence="1" id="KW-0418">Kinase</keyword>
<comment type="caution">
    <text evidence="1">The sequence shown here is derived from an EMBL/GenBank/DDBJ whole genome shotgun (WGS) entry which is preliminary data.</text>
</comment>
<keyword evidence="1" id="KW-0808">Transferase</keyword>
<sequence length="468" mass="51964">LPECADTTAVVESRPSLTIKQATELTLQLYGIAITEVFTLPSYSDQNFLMVNNDGTKYVLKIMNSAENCGHGAQTYCVRLMMYIHGKTVAESPVTTQDVYHIGKLAATLDKTLEQLVSLNLDVLQSHDTPWSLSNIPLLEAYLSVMDGNPLQEVLNVSVFSFTGIIHGDLNDQNIIVTPLASGHHEISGIIDFSLLMNGCYVFELAITIMYLMLENPNPLDVGGPLIAGWESIMPLSDDERDSLYLLVLGRLCQSLVHGQYYSRKYPDNKEYILTTARNGFQILAKLWEMGKEEAYRMFSVVQEEYLRGYLKFRLASEVKQFLPYLFSPQSQYAAFRSFQTCFLVHMNDGGLSEASVGGAVLACRLEGLRQRQGLVDVEVEVKGMERARELAGGRENGREPGVSGPDSFSLQALCLQTALKIRKTGSISRAWLKPTAVCKLVPAAQKQSAPFPTNHIGRILQCTSCRH</sequence>